<reference evidence="3" key="1">
    <citation type="journal article" date="2019" name="Int. J. Syst. Evol. Microbiol.">
        <title>The Global Catalogue of Microorganisms (GCM) 10K type strain sequencing project: providing services to taxonomists for standard genome sequencing and annotation.</title>
        <authorList>
            <consortium name="The Broad Institute Genomics Platform"/>
            <consortium name="The Broad Institute Genome Sequencing Center for Infectious Disease"/>
            <person name="Wu L."/>
            <person name="Ma J."/>
        </authorList>
    </citation>
    <scope>NUCLEOTIDE SEQUENCE [LARGE SCALE GENOMIC DNA]</scope>
    <source>
        <strain evidence="3">CGMCC 4.7641</strain>
    </source>
</reference>
<keyword evidence="3" id="KW-1185">Reference proteome</keyword>
<dbReference type="GO" id="GO:0051213">
    <property type="term" value="F:dioxygenase activity"/>
    <property type="evidence" value="ECO:0007669"/>
    <property type="project" value="UniProtKB-KW"/>
</dbReference>
<accession>A0ABW5H203</accession>
<keyword evidence="1" id="KW-0560">Oxidoreductase</keyword>
<dbReference type="RefSeq" id="WP_378301519.1">
    <property type="nucleotide sequence ID" value="NZ_JBHUKS010000004.1"/>
</dbReference>
<organism evidence="2 3">
    <name type="scientific">Amycolatopsis silviterrae</name>
    <dbReference type="NCBI Taxonomy" id="1656914"/>
    <lineage>
        <taxon>Bacteria</taxon>
        <taxon>Bacillati</taxon>
        <taxon>Actinomycetota</taxon>
        <taxon>Actinomycetes</taxon>
        <taxon>Pseudonocardiales</taxon>
        <taxon>Pseudonocardiaceae</taxon>
        <taxon>Amycolatopsis</taxon>
    </lineage>
</organism>
<comment type="caution">
    <text evidence="2">The sequence shown here is derived from an EMBL/GenBank/DDBJ whole genome shotgun (WGS) entry which is preliminary data.</text>
</comment>
<dbReference type="Pfam" id="PF05721">
    <property type="entry name" value="PhyH"/>
    <property type="match status" value="1"/>
</dbReference>
<dbReference type="EMBL" id="JBHUKS010000004">
    <property type="protein sequence ID" value="MFD2467131.1"/>
    <property type="molecule type" value="Genomic_DNA"/>
</dbReference>
<dbReference type="Gene3D" id="2.60.120.620">
    <property type="entry name" value="q2cbj1_9rhob like domain"/>
    <property type="match status" value="1"/>
</dbReference>
<dbReference type="PANTHER" id="PTHR20883">
    <property type="entry name" value="PHYTANOYL-COA DIOXYGENASE DOMAIN CONTAINING 1"/>
    <property type="match status" value="1"/>
</dbReference>
<evidence type="ECO:0000313" key="2">
    <source>
        <dbReference type="EMBL" id="MFD2467131.1"/>
    </source>
</evidence>
<evidence type="ECO:0000313" key="3">
    <source>
        <dbReference type="Proteomes" id="UP001597483"/>
    </source>
</evidence>
<dbReference type="SUPFAM" id="SSF51197">
    <property type="entry name" value="Clavaminate synthase-like"/>
    <property type="match status" value="1"/>
</dbReference>
<protein>
    <submittedName>
        <fullName evidence="2">Phytanoyl-CoA dioxygenase family protein</fullName>
    </submittedName>
</protein>
<dbReference type="PANTHER" id="PTHR20883:SF41">
    <property type="entry name" value="IRON_ALPHA-KETOGLUTARATE-DEPENDENT DIOXYGENASE ASQJ"/>
    <property type="match status" value="1"/>
</dbReference>
<gene>
    <name evidence="2" type="ORF">ACFSVL_07000</name>
</gene>
<proteinExistence type="predicted"/>
<keyword evidence="2" id="KW-0223">Dioxygenase</keyword>
<name>A0ABW5H203_9PSEU</name>
<sequence>MGSIVPRLAQPYDVAAMDAAFREEGAVVLSGAYSGEECDTYVTQVQKYLAENPEEAEYAAKSLLAQFQGDTSVTLHQLIGAIPSATDMVLHRDIVSAARRLLKPLSDTILLIIAEYMGRKPGAPRQELHRDTFSWRHAPYGENPIALSVMCAMSDFTAENGATWVVPGAHSGSPIDPPPDWSEAAQVEMAKGDALLFRQDLFHAGGANTTESDERHILSFGFQVGWLRPVENSLLSVPPETIAELPPELQELLGYSHELVLGLYKGGDPRNALKA</sequence>
<evidence type="ECO:0000256" key="1">
    <source>
        <dbReference type="ARBA" id="ARBA00023002"/>
    </source>
</evidence>
<dbReference type="InterPro" id="IPR008775">
    <property type="entry name" value="Phytyl_CoA_dOase-like"/>
</dbReference>
<dbReference type="Proteomes" id="UP001597483">
    <property type="component" value="Unassembled WGS sequence"/>
</dbReference>